<organism evidence="1 2">
    <name type="scientific">Necator americanus</name>
    <name type="common">Human hookworm</name>
    <dbReference type="NCBI Taxonomy" id="51031"/>
    <lineage>
        <taxon>Eukaryota</taxon>
        <taxon>Metazoa</taxon>
        <taxon>Ecdysozoa</taxon>
        <taxon>Nematoda</taxon>
        <taxon>Chromadorea</taxon>
        <taxon>Rhabditida</taxon>
        <taxon>Rhabditina</taxon>
        <taxon>Rhabditomorpha</taxon>
        <taxon>Strongyloidea</taxon>
        <taxon>Ancylostomatidae</taxon>
        <taxon>Bunostominae</taxon>
        <taxon>Necator</taxon>
    </lineage>
</organism>
<gene>
    <name evidence="1" type="primary">Necator_chrI.g1388</name>
    <name evidence="1" type="ORF">RB195_005262</name>
</gene>
<keyword evidence="2" id="KW-1185">Reference proteome</keyword>
<comment type="caution">
    <text evidence="1">The sequence shown here is derived from an EMBL/GenBank/DDBJ whole genome shotgun (WGS) entry which is preliminary data.</text>
</comment>
<evidence type="ECO:0000313" key="2">
    <source>
        <dbReference type="Proteomes" id="UP001303046"/>
    </source>
</evidence>
<protein>
    <submittedName>
        <fullName evidence="1">Uncharacterized protein</fullName>
    </submittedName>
</protein>
<name>A0ABR1BNJ9_NECAM</name>
<reference evidence="1 2" key="1">
    <citation type="submission" date="2023-08" db="EMBL/GenBank/DDBJ databases">
        <title>A Necator americanus chromosomal reference genome.</title>
        <authorList>
            <person name="Ilik V."/>
            <person name="Petrzelkova K.J."/>
            <person name="Pardy F."/>
            <person name="Fuh T."/>
            <person name="Niatou-Singa F.S."/>
            <person name="Gouil Q."/>
            <person name="Baker L."/>
            <person name="Ritchie M.E."/>
            <person name="Jex A.R."/>
            <person name="Gazzola D."/>
            <person name="Li H."/>
            <person name="Toshio Fujiwara R."/>
            <person name="Zhan B."/>
            <person name="Aroian R.V."/>
            <person name="Pafco B."/>
            <person name="Schwarz E.M."/>
        </authorList>
    </citation>
    <scope>NUCLEOTIDE SEQUENCE [LARGE SCALE GENOMIC DNA]</scope>
    <source>
        <strain evidence="1 2">Aroian</strain>
        <tissue evidence="1">Whole animal</tissue>
    </source>
</reference>
<accession>A0ABR1BNJ9</accession>
<proteinExistence type="predicted"/>
<evidence type="ECO:0000313" key="1">
    <source>
        <dbReference type="EMBL" id="KAK6727465.1"/>
    </source>
</evidence>
<dbReference type="Proteomes" id="UP001303046">
    <property type="component" value="Unassembled WGS sequence"/>
</dbReference>
<dbReference type="EMBL" id="JAVFWL010000001">
    <property type="protein sequence ID" value="KAK6727465.1"/>
    <property type="molecule type" value="Genomic_DNA"/>
</dbReference>
<sequence length="310" mass="35889">MSSLLQTYVSKTSICRKRELLAQLLVAEHRFSLRFRLAPELLGNRGQEMTDAMALKTQLLNNLSKFLVPPTTVNAVDVLRDVFNLSTHCRVFHKNPKSLFASEEQERFRHDLLKALPQFNISLVEHLTLLGLESATTFRRTRSGLQFLKDDFIVGDKDLEREFDVLMDSGSVTRIELNLEDWKDDRAEWDTGADPEDLRGVPDSHDWWTEAERGDSWGRFGMPAEHGSTLFEILKLAKFLFSCFPQESNNWLTRTILRLDSRFLNESELKKFRMTIEKALNEHSLIHEQEKGPQNWKANSFRGLFANTNT</sequence>